<dbReference type="PROSITE" id="PS51409">
    <property type="entry name" value="ARGINASE_2"/>
    <property type="match status" value="1"/>
</dbReference>
<dbReference type="PANTHER" id="PTHR11358">
    <property type="entry name" value="ARGINASE/AGMATINASE"/>
    <property type="match status" value="1"/>
</dbReference>
<dbReference type="Gene3D" id="3.40.800.10">
    <property type="entry name" value="Ureohydrolase domain"/>
    <property type="match status" value="1"/>
</dbReference>
<dbReference type="InterPro" id="IPR023696">
    <property type="entry name" value="Ureohydrolase_dom_sf"/>
</dbReference>
<dbReference type="GO" id="GO:0008783">
    <property type="term" value="F:agmatinase activity"/>
    <property type="evidence" value="ECO:0007669"/>
    <property type="project" value="TreeGrafter"/>
</dbReference>
<dbReference type="PANTHER" id="PTHR11358:SF26">
    <property type="entry name" value="GUANIDINO ACID HYDROLASE, MITOCHONDRIAL"/>
    <property type="match status" value="1"/>
</dbReference>
<evidence type="ECO:0000256" key="2">
    <source>
        <dbReference type="ARBA" id="ARBA00022801"/>
    </source>
</evidence>
<protein>
    <submittedName>
        <fullName evidence="4">Arginase</fullName>
    </submittedName>
</protein>
<evidence type="ECO:0000256" key="3">
    <source>
        <dbReference type="PROSITE-ProRule" id="PRU00742"/>
    </source>
</evidence>
<dbReference type="GO" id="GO:0046872">
    <property type="term" value="F:metal ion binding"/>
    <property type="evidence" value="ECO:0007669"/>
    <property type="project" value="UniProtKB-KW"/>
</dbReference>
<comment type="similarity">
    <text evidence="3">Belongs to the arginase family.</text>
</comment>
<keyword evidence="2" id="KW-0378">Hydrolase</keyword>
<evidence type="ECO:0000256" key="1">
    <source>
        <dbReference type="ARBA" id="ARBA00022723"/>
    </source>
</evidence>
<dbReference type="PIRSF" id="PIRSF036979">
    <property type="entry name" value="Arginase"/>
    <property type="match status" value="1"/>
</dbReference>
<sequence>MSDTESGGKPSIAGVFGPSGTVETFLGLPKVATSDLEASGAKAAVLGVPCATPYAATGLYAAKAPKAMRESAAIEAAATHHFDFDRMAPAVPLGPDGKPLIVDCGDLDYDAEDHAANRARISKAVSDILAAGAVPIVLGGDDSSGIPILQGYADDAAENGPLTVLQIDAHIDWRDEVNGERFGLSSPMRRASEMEWVTGMVQVGARAVGSARPSDYEDAVAWGVNFITAAMLHRDGIRAVVDAIPDGSRVFVNFDLDGLDPSVAPGVIGPSPGGLFMHQALAILNGVAEKARIAGFCLVEFAPDLDRDGQSAHCAYRLSALAAAIAAEGALQAAS</sequence>
<keyword evidence="1" id="KW-0479">Metal-binding</keyword>
<proteinExistence type="inferred from homology"/>
<comment type="caution">
    <text evidence="4">The sequence shown here is derived from an EMBL/GenBank/DDBJ whole genome shotgun (WGS) entry which is preliminary data.</text>
</comment>
<name>A0A3S2W4D2_9PROT</name>
<dbReference type="OrthoDB" id="9788689at2"/>
<dbReference type="SUPFAM" id="SSF52768">
    <property type="entry name" value="Arginase/deacetylase"/>
    <property type="match status" value="1"/>
</dbReference>
<dbReference type="Pfam" id="PF00491">
    <property type="entry name" value="Arginase"/>
    <property type="match status" value="1"/>
</dbReference>
<dbReference type="AlphaFoldDB" id="A0A3S2W4D2"/>
<dbReference type="GO" id="GO:0033389">
    <property type="term" value="P:putrescine biosynthetic process from arginine, via agmatine"/>
    <property type="evidence" value="ECO:0007669"/>
    <property type="project" value="TreeGrafter"/>
</dbReference>
<gene>
    <name evidence="4" type="ORF">EOI86_13310</name>
</gene>
<reference evidence="5" key="1">
    <citation type="submission" date="2019-01" db="EMBL/GenBank/DDBJ databases">
        <title>Gri0909 isolated from a small marine red alga.</title>
        <authorList>
            <person name="Kim J."/>
            <person name="Jeong S.E."/>
            <person name="Jeon C.O."/>
        </authorList>
    </citation>
    <scope>NUCLEOTIDE SEQUENCE [LARGE SCALE GENOMIC DNA]</scope>
    <source>
        <strain evidence="5">Gri0909</strain>
    </source>
</reference>
<dbReference type="EMBL" id="SADE01000002">
    <property type="protein sequence ID" value="RVU36196.1"/>
    <property type="molecule type" value="Genomic_DNA"/>
</dbReference>
<dbReference type="RefSeq" id="WP_127765672.1">
    <property type="nucleotide sequence ID" value="NZ_SADE01000002.1"/>
</dbReference>
<dbReference type="InterPro" id="IPR006035">
    <property type="entry name" value="Ureohydrolase"/>
</dbReference>
<evidence type="ECO:0000313" key="5">
    <source>
        <dbReference type="Proteomes" id="UP000287447"/>
    </source>
</evidence>
<organism evidence="4 5">
    <name type="scientific">Hwanghaeella grinnelliae</name>
    <dbReference type="NCBI Taxonomy" id="2500179"/>
    <lineage>
        <taxon>Bacteria</taxon>
        <taxon>Pseudomonadati</taxon>
        <taxon>Pseudomonadota</taxon>
        <taxon>Alphaproteobacteria</taxon>
        <taxon>Rhodospirillales</taxon>
        <taxon>Rhodospirillaceae</taxon>
        <taxon>Hwanghaeella</taxon>
    </lineage>
</organism>
<keyword evidence="5" id="KW-1185">Reference proteome</keyword>
<dbReference type="PRINTS" id="PR00116">
    <property type="entry name" value="ARGINASE"/>
</dbReference>
<evidence type="ECO:0000313" key="4">
    <source>
        <dbReference type="EMBL" id="RVU36196.1"/>
    </source>
</evidence>
<dbReference type="Proteomes" id="UP000287447">
    <property type="component" value="Unassembled WGS sequence"/>
</dbReference>
<accession>A0A3S2W4D2</accession>